<dbReference type="AlphaFoldDB" id="A0A9N9IR50"/>
<dbReference type="OrthoDB" id="2433221at2759"/>
<protein>
    <submittedName>
        <fullName evidence="1">10329_t:CDS:1</fullName>
    </submittedName>
</protein>
<proteinExistence type="predicted"/>
<feature type="non-terminal residue" evidence="1">
    <location>
        <position position="122"/>
    </location>
</feature>
<evidence type="ECO:0000313" key="1">
    <source>
        <dbReference type="EMBL" id="CAG8743485.1"/>
    </source>
</evidence>
<keyword evidence="2" id="KW-1185">Reference proteome</keyword>
<accession>A0A9N9IR50</accession>
<dbReference type="Proteomes" id="UP000789396">
    <property type="component" value="Unassembled WGS sequence"/>
</dbReference>
<dbReference type="EMBL" id="CAJVPZ010033096">
    <property type="protein sequence ID" value="CAG8743485.1"/>
    <property type="molecule type" value="Genomic_DNA"/>
</dbReference>
<organism evidence="1 2">
    <name type="scientific">Racocetra fulgida</name>
    <dbReference type="NCBI Taxonomy" id="60492"/>
    <lineage>
        <taxon>Eukaryota</taxon>
        <taxon>Fungi</taxon>
        <taxon>Fungi incertae sedis</taxon>
        <taxon>Mucoromycota</taxon>
        <taxon>Glomeromycotina</taxon>
        <taxon>Glomeromycetes</taxon>
        <taxon>Diversisporales</taxon>
        <taxon>Gigasporaceae</taxon>
        <taxon>Racocetra</taxon>
    </lineage>
</organism>
<comment type="caution">
    <text evidence="1">The sequence shown here is derived from an EMBL/GenBank/DDBJ whole genome shotgun (WGS) entry which is preliminary data.</text>
</comment>
<name>A0A9N9IR50_9GLOM</name>
<gene>
    <name evidence="1" type="ORF">RFULGI_LOCUS13056</name>
</gene>
<evidence type="ECO:0000313" key="2">
    <source>
        <dbReference type="Proteomes" id="UP000789396"/>
    </source>
</evidence>
<sequence length="122" mass="14537">MSTRQKHSLRNKALFIDHNKHKNAFRDTFVKSINYPYTRHQLKQLEEMSAEFLLSLFIDIQNKCGQSNLNFSKWHHKCFLAAFNEEVNIKWLPIEYHVLKKPSKTKFCDATKCKFKSFEPGK</sequence>
<reference evidence="1" key="1">
    <citation type="submission" date="2021-06" db="EMBL/GenBank/DDBJ databases">
        <authorList>
            <person name="Kallberg Y."/>
            <person name="Tangrot J."/>
            <person name="Rosling A."/>
        </authorList>
    </citation>
    <scope>NUCLEOTIDE SEQUENCE</scope>
    <source>
        <strain evidence="1">IN212</strain>
    </source>
</reference>